<dbReference type="EMBL" id="KP792979">
    <property type="protein sequence ID" value="AKT09055.1"/>
    <property type="molecule type" value="mRNA"/>
</dbReference>
<dbReference type="SUPFAM" id="SSF57610">
    <property type="entry name" value="Thyroglobulin type-1 domain"/>
    <property type="match status" value="2"/>
</dbReference>
<accession>A0A0K1D8J1</accession>
<dbReference type="CDD" id="cd00191">
    <property type="entry name" value="TY"/>
    <property type="match status" value="2"/>
</dbReference>
<reference evidence="8" key="2">
    <citation type="submission" date="2015-02" db="EMBL/GenBank/DDBJ databases">
        <authorList>
            <person name="Chooi Y.-H."/>
        </authorList>
    </citation>
    <scope>NUCLEOTIDE SEQUENCE</scope>
</reference>
<dbReference type="GO" id="GO:0005615">
    <property type="term" value="C:extracellular space"/>
    <property type="evidence" value="ECO:0007669"/>
    <property type="project" value="TreeGrafter"/>
</dbReference>
<protein>
    <submittedName>
        <fullName evidence="8">Putative neurotoxin LTDF S-18</fullName>
    </submittedName>
</protein>
<proteinExistence type="evidence at transcript level"/>
<dbReference type="InterPro" id="IPR000716">
    <property type="entry name" value="Thyroglobulin_1"/>
</dbReference>
<feature type="domain" description="Thyroglobulin type-1" evidence="7">
    <location>
        <begin position="80"/>
        <end position="144"/>
    </location>
</feature>
<evidence type="ECO:0000256" key="1">
    <source>
        <dbReference type="ARBA" id="ARBA00004613"/>
    </source>
</evidence>
<dbReference type="Gene3D" id="4.10.800.10">
    <property type="entry name" value="Thyroglobulin type-1"/>
    <property type="match status" value="2"/>
</dbReference>
<sequence>MKAVCSVIVFSLCLALALAKTDCEEHRERELKSNTKVKLVPKCDANGDYETLQCFQGSPFCMCWRKDGSHITDPSIKIKTCVCHAHRDKELRRSQTGMVGNFIPSCQESGYYSRKQCHGSTGYCWCADDNGNKVSESVRGTANC</sequence>
<feature type="disulfide bond" evidence="5">
    <location>
        <begin position="54"/>
        <end position="61"/>
    </location>
</feature>
<dbReference type="InterPro" id="IPR036857">
    <property type="entry name" value="Thyroglobulin_1_sf"/>
</dbReference>
<reference evidence="8" key="1">
    <citation type="journal article" date="2014" name="Sci. Data">
        <title>Comprehensive analysis of the venom gland transcriptome of the spider Dolomedes fimbriatus.</title>
        <authorList>
            <person name="Kozlov S.A."/>
            <person name="Lazarev V.N."/>
            <person name="Kostryukova E.S."/>
            <person name="Selezneva O.V."/>
            <person name="Ospanova E.A."/>
            <person name="Alexeev D.G."/>
            <person name="Govorun V.M."/>
            <person name="Grishin E.V."/>
        </authorList>
    </citation>
    <scope>NUCLEOTIDE SEQUENCE</scope>
</reference>
<keyword evidence="8" id="KW-0528">Neurotoxin</keyword>
<comment type="subcellular location">
    <subcellularLocation>
        <location evidence="1">Secreted</location>
    </subcellularLocation>
</comment>
<dbReference type="PANTHER" id="PTHR12352:SF3">
    <property type="entry name" value="NIDOGEN-2"/>
    <property type="match status" value="1"/>
</dbReference>
<name>A0A0K1D8J1_9ARAC</name>
<evidence type="ECO:0000256" key="6">
    <source>
        <dbReference type="SAM" id="SignalP"/>
    </source>
</evidence>
<feature type="chain" id="PRO_5005458284" evidence="6">
    <location>
        <begin position="20"/>
        <end position="144"/>
    </location>
</feature>
<evidence type="ECO:0000256" key="3">
    <source>
        <dbReference type="ARBA" id="ARBA00022737"/>
    </source>
</evidence>
<keyword evidence="3" id="KW-0677">Repeat</keyword>
<dbReference type="PROSITE" id="PS00484">
    <property type="entry name" value="THYROGLOBULIN_1_1"/>
    <property type="match status" value="1"/>
</dbReference>
<dbReference type="Pfam" id="PF00086">
    <property type="entry name" value="Thyroglobulin_1"/>
    <property type="match status" value="2"/>
</dbReference>
<keyword evidence="2" id="KW-0964">Secreted</keyword>
<comment type="caution">
    <text evidence="5">Lacks conserved residue(s) required for the propagation of feature annotation.</text>
</comment>
<evidence type="ECO:0000256" key="5">
    <source>
        <dbReference type="PROSITE-ProRule" id="PRU00500"/>
    </source>
</evidence>
<keyword evidence="8" id="KW-0800">Toxin</keyword>
<keyword evidence="4 5" id="KW-1015">Disulfide bond</keyword>
<evidence type="ECO:0000256" key="4">
    <source>
        <dbReference type="ARBA" id="ARBA00023157"/>
    </source>
</evidence>
<evidence type="ECO:0000259" key="7">
    <source>
        <dbReference type="PROSITE" id="PS51162"/>
    </source>
</evidence>
<dbReference type="PROSITE" id="PS51162">
    <property type="entry name" value="THYROGLOBULIN_1_2"/>
    <property type="match status" value="2"/>
</dbReference>
<evidence type="ECO:0000313" key="8">
    <source>
        <dbReference type="EMBL" id="AKT09055.1"/>
    </source>
</evidence>
<dbReference type="InterPro" id="IPR051950">
    <property type="entry name" value="Dev_reg/Prot_inhib"/>
</dbReference>
<dbReference type="PANTHER" id="PTHR12352">
    <property type="entry name" value="SECRETED MODULAR CALCIUM-BINDING PROTEIN"/>
    <property type="match status" value="1"/>
</dbReference>
<feature type="disulfide bond" evidence="5">
    <location>
        <begin position="117"/>
        <end position="124"/>
    </location>
</feature>
<feature type="signal peptide" evidence="6">
    <location>
        <begin position="1"/>
        <end position="19"/>
    </location>
</feature>
<organism evidence="8">
    <name type="scientific">Dolomedes fimbriatus</name>
    <dbReference type="NCBI Taxonomy" id="1432569"/>
    <lineage>
        <taxon>Eukaryota</taxon>
        <taxon>Metazoa</taxon>
        <taxon>Ecdysozoa</taxon>
        <taxon>Arthropoda</taxon>
        <taxon>Chelicerata</taxon>
        <taxon>Arachnida</taxon>
        <taxon>Araneae</taxon>
        <taxon>Araneomorphae</taxon>
        <taxon>Entelegynae</taxon>
        <taxon>Lycosoidea</taxon>
        <taxon>Pisauridae</taxon>
        <taxon>Dolomedes</taxon>
    </lineage>
</organism>
<evidence type="ECO:0000256" key="2">
    <source>
        <dbReference type="ARBA" id="ARBA00022525"/>
    </source>
</evidence>
<keyword evidence="6" id="KW-0732">Signal</keyword>
<dbReference type="AlphaFoldDB" id="A0A0K1D8J1"/>
<dbReference type="SMART" id="SM00211">
    <property type="entry name" value="TY"/>
    <property type="match status" value="2"/>
</dbReference>
<feature type="domain" description="Thyroglobulin type-1" evidence="7">
    <location>
        <begin position="20"/>
        <end position="71"/>
    </location>
</feature>